<dbReference type="GO" id="GO:0004222">
    <property type="term" value="F:metalloendopeptidase activity"/>
    <property type="evidence" value="ECO:0007669"/>
    <property type="project" value="TreeGrafter"/>
</dbReference>
<dbReference type="AlphaFoldDB" id="A0A6N8DN67"/>
<keyword evidence="8" id="KW-1133">Transmembrane helix</keyword>
<feature type="region of interest" description="Disordered" evidence="7">
    <location>
        <begin position="139"/>
        <end position="205"/>
    </location>
</feature>
<evidence type="ECO:0000313" key="11">
    <source>
        <dbReference type="Proteomes" id="UP000439113"/>
    </source>
</evidence>
<dbReference type="InterPro" id="IPR016047">
    <property type="entry name" value="M23ase_b-sheet_dom"/>
</dbReference>
<dbReference type="Pfam" id="PF01551">
    <property type="entry name" value="Peptidase_M23"/>
    <property type="match status" value="1"/>
</dbReference>
<dbReference type="InterPro" id="IPR050570">
    <property type="entry name" value="Cell_wall_metabolism_enzyme"/>
</dbReference>
<feature type="compositionally biased region" description="Low complexity" evidence="7">
    <location>
        <begin position="139"/>
        <end position="162"/>
    </location>
</feature>
<evidence type="ECO:0000256" key="3">
    <source>
        <dbReference type="ARBA" id="ARBA00022723"/>
    </source>
</evidence>
<dbReference type="OrthoDB" id="9805070at2"/>
<feature type="transmembrane region" description="Helical" evidence="8">
    <location>
        <begin position="33"/>
        <end position="56"/>
    </location>
</feature>
<dbReference type="CDD" id="cd12797">
    <property type="entry name" value="M23_peptidase"/>
    <property type="match status" value="1"/>
</dbReference>
<keyword evidence="3" id="KW-0479">Metal-binding</keyword>
<comment type="cofactor">
    <cofactor evidence="1">
        <name>Zn(2+)</name>
        <dbReference type="ChEBI" id="CHEBI:29105"/>
    </cofactor>
</comment>
<keyword evidence="4" id="KW-0378">Hydrolase</keyword>
<dbReference type="EMBL" id="WNKS01000005">
    <property type="protein sequence ID" value="MTV30995.1"/>
    <property type="molecule type" value="Genomic_DNA"/>
</dbReference>
<accession>A0A6N8DN67</accession>
<organism evidence="10 11">
    <name type="scientific">Rhodoblastus acidophilus</name>
    <name type="common">Rhodopseudomonas acidophila</name>
    <dbReference type="NCBI Taxonomy" id="1074"/>
    <lineage>
        <taxon>Bacteria</taxon>
        <taxon>Pseudomonadati</taxon>
        <taxon>Pseudomonadota</taxon>
        <taxon>Alphaproteobacteria</taxon>
        <taxon>Hyphomicrobiales</taxon>
        <taxon>Rhodoblastaceae</taxon>
        <taxon>Rhodoblastus</taxon>
    </lineage>
</organism>
<dbReference type="RefSeq" id="WP_155445685.1">
    <property type="nucleotide sequence ID" value="NZ_JAOQNR010000004.1"/>
</dbReference>
<dbReference type="FunFam" id="2.70.70.10:FF:000006">
    <property type="entry name" value="M23 family peptidase"/>
    <property type="match status" value="1"/>
</dbReference>
<dbReference type="SUPFAM" id="SSF51261">
    <property type="entry name" value="Duplicated hybrid motif"/>
    <property type="match status" value="1"/>
</dbReference>
<name>A0A6N8DN67_RHOAC</name>
<dbReference type="GO" id="GO:0046872">
    <property type="term" value="F:metal ion binding"/>
    <property type="evidence" value="ECO:0007669"/>
    <property type="project" value="UniProtKB-KW"/>
</dbReference>
<dbReference type="InterPro" id="IPR011055">
    <property type="entry name" value="Dup_hybrid_motif"/>
</dbReference>
<evidence type="ECO:0000256" key="4">
    <source>
        <dbReference type="ARBA" id="ARBA00022801"/>
    </source>
</evidence>
<feature type="domain" description="M23ase beta-sheet core" evidence="9">
    <location>
        <begin position="358"/>
        <end position="452"/>
    </location>
</feature>
<sequence>MRKAPTAHDPHLFAISLAFRAFRRDFTLAPHWAYLVFGVVPMVCAALLGAALYLVFRDDMLTSLMRRQAQMQFAYEDRIAALRDQIDQMATRQLANQDTVEGKVAELAVRQARLESRSALVSALAAKIAPGDGLTAIDRAAPTSSSSRAANPPAPAYAAPPRSIEPKPAPALTKPAPEGFDLRRGGDTTPVPEDVSDASDALSPQDRLRALASNVERIERRQAATLEQLRGPATARAENLRQAFTEAGLPVERLLRRGASVKPAAGGEAVGGPFEPAARADAVGGHYVARADAVGGAYVTTERAFERAFGDVNRAVALMDGLRRALPFAPLRQPLPGPLDVTSTFGYRTDPFLGRPALHSGMDLRAPYGDPVRATASGRVTAAESSGGYGNMVEVDHGAGLATRYGHLSQIEVSEGEWVEAGAIIGRVGSTGRSTGPHLHYEVRVDGAAVDPFRYLKAGRLLTAGL</sequence>
<gene>
    <name evidence="10" type="ORF">GJ654_08305</name>
</gene>
<proteinExistence type="predicted"/>
<dbReference type="PANTHER" id="PTHR21666:SF288">
    <property type="entry name" value="CELL DIVISION PROTEIN YTFB"/>
    <property type="match status" value="1"/>
</dbReference>
<keyword evidence="5" id="KW-0862">Zinc</keyword>
<keyword evidence="6" id="KW-0482">Metalloprotease</keyword>
<protein>
    <submittedName>
        <fullName evidence="10">Peptidoglycan DD-metalloendopeptidase family protein</fullName>
    </submittedName>
</protein>
<evidence type="ECO:0000259" key="9">
    <source>
        <dbReference type="Pfam" id="PF01551"/>
    </source>
</evidence>
<evidence type="ECO:0000256" key="1">
    <source>
        <dbReference type="ARBA" id="ARBA00001947"/>
    </source>
</evidence>
<evidence type="ECO:0000256" key="8">
    <source>
        <dbReference type="SAM" id="Phobius"/>
    </source>
</evidence>
<keyword evidence="8" id="KW-0472">Membrane</keyword>
<evidence type="ECO:0000256" key="2">
    <source>
        <dbReference type="ARBA" id="ARBA00022670"/>
    </source>
</evidence>
<dbReference type="PANTHER" id="PTHR21666">
    <property type="entry name" value="PEPTIDASE-RELATED"/>
    <property type="match status" value="1"/>
</dbReference>
<evidence type="ECO:0000256" key="6">
    <source>
        <dbReference type="ARBA" id="ARBA00023049"/>
    </source>
</evidence>
<evidence type="ECO:0000256" key="5">
    <source>
        <dbReference type="ARBA" id="ARBA00022833"/>
    </source>
</evidence>
<dbReference type="Proteomes" id="UP000439113">
    <property type="component" value="Unassembled WGS sequence"/>
</dbReference>
<comment type="caution">
    <text evidence="10">The sequence shown here is derived from an EMBL/GenBank/DDBJ whole genome shotgun (WGS) entry which is preliminary data.</text>
</comment>
<dbReference type="GO" id="GO:0006508">
    <property type="term" value="P:proteolysis"/>
    <property type="evidence" value="ECO:0007669"/>
    <property type="project" value="UniProtKB-KW"/>
</dbReference>
<keyword evidence="2" id="KW-0645">Protease</keyword>
<keyword evidence="8" id="KW-0812">Transmembrane</keyword>
<evidence type="ECO:0000256" key="7">
    <source>
        <dbReference type="SAM" id="MobiDB-lite"/>
    </source>
</evidence>
<reference evidence="10 11" key="1">
    <citation type="submission" date="2019-11" db="EMBL/GenBank/DDBJ databases">
        <title>Whole-genome sequence of a Rhodoblastus acidophilus DSM 142.</title>
        <authorList>
            <person name="Kyndt J.A."/>
            <person name="Meyer T.E."/>
        </authorList>
    </citation>
    <scope>NUCLEOTIDE SEQUENCE [LARGE SCALE GENOMIC DNA]</scope>
    <source>
        <strain evidence="10 11">DSM 142</strain>
    </source>
</reference>
<dbReference type="Gene3D" id="2.70.70.10">
    <property type="entry name" value="Glucose Permease (Domain IIA)"/>
    <property type="match status" value="1"/>
</dbReference>
<evidence type="ECO:0000313" key="10">
    <source>
        <dbReference type="EMBL" id="MTV30995.1"/>
    </source>
</evidence>